<accession>A0ABS1GG59</accession>
<protein>
    <recommendedName>
        <fullName evidence="3">SCP2 domain-containing protein</fullName>
    </recommendedName>
</protein>
<evidence type="ECO:0008006" key="3">
    <source>
        <dbReference type="Google" id="ProtNLM"/>
    </source>
</evidence>
<comment type="caution">
    <text evidence="1">The sequence shown here is derived from an EMBL/GenBank/DDBJ whole genome shotgun (WGS) entry which is preliminary data.</text>
</comment>
<dbReference type="Proteomes" id="UP000772812">
    <property type="component" value="Unassembled WGS sequence"/>
</dbReference>
<organism evidence="1 2">
    <name type="scientific">Persephonella atlantica</name>
    <dbReference type="NCBI Taxonomy" id="2699429"/>
    <lineage>
        <taxon>Bacteria</taxon>
        <taxon>Pseudomonadati</taxon>
        <taxon>Aquificota</taxon>
        <taxon>Aquificia</taxon>
        <taxon>Aquificales</taxon>
        <taxon>Hydrogenothermaceae</taxon>
        <taxon>Persephonella</taxon>
    </lineage>
</organism>
<evidence type="ECO:0000313" key="2">
    <source>
        <dbReference type="Proteomes" id="UP000772812"/>
    </source>
</evidence>
<proteinExistence type="predicted"/>
<dbReference type="EMBL" id="JAACYA010000001">
    <property type="protein sequence ID" value="MBK3331888.1"/>
    <property type="molecule type" value="Genomic_DNA"/>
</dbReference>
<evidence type="ECO:0000313" key="1">
    <source>
        <dbReference type="EMBL" id="MBK3331888.1"/>
    </source>
</evidence>
<gene>
    <name evidence="1" type="ORF">GWK41_02250</name>
</gene>
<sequence length="134" mass="15443">MRVVNLVFNRIGNSFSALLDYPDFQIQIIDEVKFCIDNHCVEISGVSVDTNIPLTVELTINDRKTVVFFYKDRADINNHLKLVPLDEGFVIKDDRIIFTAGMDRELSGYLRRDSLIIPSENFFKVLSQIMIKTI</sequence>
<dbReference type="RefSeq" id="WP_200673289.1">
    <property type="nucleotide sequence ID" value="NZ_JAACYA010000001.1"/>
</dbReference>
<reference evidence="1 2" key="1">
    <citation type="journal article" date="2021" name="Syst. Appl. Microbiol.">
        <title>Persephonella atlantica sp. nov.: How to adapt to physico-chemical gradients in high temperature hydrothermal habitats.</title>
        <authorList>
            <person name="Francois D.X."/>
            <person name="Godfroy A."/>
            <person name="Mathien C."/>
            <person name="Aube J."/>
            <person name="Cathalot C."/>
            <person name="Lesongeur F."/>
            <person name="L'Haridon S."/>
            <person name="Philippon X."/>
            <person name="Roussel E.G."/>
        </authorList>
    </citation>
    <scope>NUCLEOTIDE SEQUENCE [LARGE SCALE GENOMIC DNA]</scope>
    <source>
        <strain evidence="1 2">MO1340</strain>
    </source>
</reference>
<name>A0ABS1GG59_9AQUI</name>
<keyword evidence="2" id="KW-1185">Reference proteome</keyword>